<dbReference type="PROSITE" id="PS00107">
    <property type="entry name" value="PROTEIN_KINASE_ATP"/>
    <property type="match status" value="1"/>
</dbReference>
<dbReference type="PANTHER" id="PTHR27008:SF583">
    <property type="entry name" value="LRR RECEPTOR-LIKE SERINE_THREONINE-PROTEIN KINASE FLS2"/>
    <property type="match status" value="1"/>
</dbReference>
<evidence type="ECO:0000256" key="9">
    <source>
        <dbReference type="ARBA" id="ARBA00022614"/>
    </source>
</evidence>
<feature type="domain" description="Protein kinase" evidence="24">
    <location>
        <begin position="789"/>
        <end position="1067"/>
    </location>
</feature>
<evidence type="ECO:0000256" key="5">
    <source>
        <dbReference type="ARBA" id="ARBA00012513"/>
    </source>
</evidence>
<keyword evidence="8" id="KW-0597">Phosphoprotein</keyword>
<keyword evidence="9" id="KW-0433">Leucine-rich repeat</keyword>
<dbReference type="GO" id="GO:0005524">
    <property type="term" value="F:ATP binding"/>
    <property type="evidence" value="ECO:0007669"/>
    <property type="project" value="UniProtKB-UniRule"/>
</dbReference>
<dbReference type="Gene3D" id="3.80.10.10">
    <property type="entry name" value="Ribonuclease Inhibitor"/>
    <property type="match status" value="4"/>
</dbReference>
<evidence type="ECO:0000256" key="12">
    <source>
        <dbReference type="ARBA" id="ARBA00022729"/>
    </source>
</evidence>
<keyword evidence="16 23" id="KW-0067">ATP-binding</keyword>
<dbReference type="InterPro" id="IPR008271">
    <property type="entry name" value="Ser/Thr_kinase_AS"/>
</dbReference>
<accession>A0A6A2XAG2</accession>
<dbReference type="SMART" id="SM00369">
    <property type="entry name" value="LRR_TYP"/>
    <property type="match status" value="13"/>
</dbReference>
<protein>
    <recommendedName>
        <fullName evidence="5">non-specific serine/threonine protein kinase</fullName>
        <ecNumber evidence="5">2.7.11.1</ecNumber>
    </recommendedName>
</protein>
<evidence type="ECO:0000256" key="3">
    <source>
        <dbReference type="ARBA" id="ARBA00008684"/>
    </source>
</evidence>
<dbReference type="InterPro" id="IPR057013">
    <property type="entry name" value="LRR_ComC"/>
</dbReference>
<evidence type="ECO:0000256" key="4">
    <source>
        <dbReference type="ARBA" id="ARBA00009592"/>
    </source>
</evidence>
<dbReference type="Gene3D" id="3.30.200.20">
    <property type="entry name" value="Phosphorylase Kinase, domain 1"/>
    <property type="match status" value="1"/>
</dbReference>
<dbReference type="InterPro" id="IPR003591">
    <property type="entry name" value="Leu-rich_rpt_typical-subtyp"/>
</dbReference>
<dbReference type="Gene3D" id="1.10.510.10">
    <property type="entry name" value="Transferase(Phosphotransferase) domain 1"/>
    <property type="match status" value="1"/>
</dbReference>
<evidence type="ECO:0000256" key="17">
    <source>
        <dbReference type="ARBA" id="ARBA00022989"/>
    </source>
</evidence>
<keyword evidence="18" id="KW-0472">Membrane</keyword>
<keyword evidence="12" id="KW-0732">Signal</keyword>
<dbReference type="GO" id="GO:0004674">
    <property type="term" value="F:protein serine/threonine kinase activity"/>
    <property type="evidence" value="ECO:0007669"/>
    <property type="project" value="UniProtKB-KW"/>
</dbReference>
<dbReference type="Pfam" id="PF23598">
    <property type="entry name" value="LRR_14"/>
    <property type="match status" value="1"/>
</dbReference>
<keyword evidence="17" id="KW-1133">Transmembrane helix</keyword>
<comment type="catalytic activity">
    <reaction evidence="21">
        <text>L-threonyl-[protein] + ATP = O-phospho-L-threonyl-[protein] + ADP + H(+)</text>
        <dbReference type="Rhea" id="RHEA:46608"/>
        <dbReference type="Rhea" id="RHEA-COMP:11060"/>
        <dbReference type="Rhea" id="RHEA-COMP:11605"/>
        <dbReference type="ChEBI" id="CHEBI:15378"/>
        <dbReference type="ChEBI" id="CHEBI:30013"/>
        <dbReference type="ChEBI" id="CHEBI:30616"/>
        <dbReference type="ChEBI" id="CHEBI:61977"/>
        <dbReference type="ChEBI" id="CHEBI:456216"/>
        <dbReference type="EC" id="2.7.11.1"/>
    </reaction>
</comment>
<keyword evidence="15 25" id="KW-0418">Kinase</keyword>
<dbReference type="SMART" id="SM00365">
    <property type="entry name" value="LRR_SD22"/>
    <property type="match status" value="9"/>
</dbReference>
<keyword evidence="20" id="KW-0325">Glycoprotein</keyword>
<dbReference type="FunFam" id="3.80.10.10:FF:000095">
    <property type="entry name" value="LRR receptor-like serine/threonine-protein kinase GSO1"/>
    <property type="match status" value="2"/>
</dbReference>
<evidence type="ECO:0000256" key="16">
    <source>
        <dbReference type="ARBA" id="ARBA00022840"/>
    </source>
</evidence>
<keyword evidence="26" id="KW-1185">Reference proteome</keyword>
<gene>
    <name evidence="25" type="ORF">F3Y22_tig00112501pilonHSYRG00061</name>
</gene>
<evidence type="ECO:0000256" key="7">
    <source>
        <dbReference type="ARBA" id="ARBA00022527"/>
    </source>
</evidence>
<evidence type="ECO:0000256" key="20">
    <source>
        <dbReference type="ARBA" id="ARBA00023180"/>
    </source>
</evidence>
<evidence type="ECO:0000256" key="8">
    <source>
        <dbReference type="ARBA" id="ARBA00022553"/>
    </source>
</evidence>
<dbReference type="InterPro" id="IPR051809">
    <property type="entry name" value="Plant_receptor-like_S/T_kinase"/>
</dbReference>
<name>A0A6A2XAG2_HIBSY</name>
<dbReference type="Pfam" id="PF08263">
    <property type="entry name" value="LRRNT_2"/>
    <property type="match status" value="1"/>
</dbReference>
<dbReference type="InterPro" id="IPR055414">
    <property type="entry name" value="LRR_R13L4/SHOC2-like"/>
</dbReference>
<evidence type="ECO:0000256" key="10">
    <source>
        <dbReference type="ARBA" id="ARBA00022679"/>
    </source>
</evidence>
<comment type="similarity">
    <text evidence="4">Belongs to the RLP family.</text>
</comment>
<dbReference type="InterPro" id="IPR011009">
    <property type="entry name" value="Kinase-like_dom_sf"/>
</dbReference>
<comment type="caution">
    <text evidence="25">The sequence shown here is derived from an EMBL/GenBank/DDBJ whole genome shotgun (WGS) entry which is preliminary data.</text>
</comment>
<keyword evidence="14 23" id="KW-0547">Nucleotide-binding</keyword>
<dbReference type="Proteomes" id="UP000436088">
    <property type="component" value="Unassembled WGS sequence"/>
</dbReference>
<dbReference type="Pfam" id="PF00560">
    <property type="entry name" value="LRR_1"/>
    <property type="match status" value="4"/>
</dbReference>
<dbReference type="Pfam" id="PF24141">
    <property type="entry name" value="LRR_ComC"/>
    <property type="match status" value="1"/>
</dbReference>
<dbReference type="InterPro" id="IPR001245">
    <property type="entry name" value="Ser-Thr/Tyr_kinase_cat_dom"/>
</dbReference>
<keyword evidence="10" id="KW-0808">Transferase</keyword>
<keyword evidence="11" id="KW-0812">Transmembrane</keyword>
<keyword evidence="6" id="KW-1003">Cell membrane</keyword>
<evidence type="ECO:0000256" key="6">
    <source>
        <dbReference type="ARBA" id="ARBA00022475"/>
    </source>
</evidence>
<sequence length="1074" mass="119101">MFIRCFMVSYAMNKRNLTTDQHALLAFKHQIIDSHNMLANNWTTDYSVCNWVGISCAVKHGRVRALDLSNMDLIGTIPPQLGNLSFLVSLNLSHNNFHDHLPTELGQLSRLKHIDLSSNFINGEIPLWFGRLDKALDLILRSNNLTGVVPPSIANMSSLENLDLNHNLIHGNIPREISKLGNLRILRLAHNQLSGSIPKAIYGMSSLQIISLPHNNLSGSLPENICGDLPNLEALYLEENELSGQIPVRIDECRNLRGLSLHTNRFSGSIPRSIGNLTTLKNLYLGDNNLEGEIPCEIGKLERLVRLSARHMSLVGSIPTSIFNISSLKKIALQSNTLSGKLPDMSSLSNLEKLYLWGNTLSGNIPDSICNVSKLRFLELDTNSFSGPIPNALGNLRLLEGLYLYSNHLTTKPSVHESSFFYSLANCSYLRILDLSFNPLNDILPTSLSNLSISLKHFKARACKIRGNLPTEIGSLNNIMELDLSTNELGGSIPAEIGRLKNLQFLDFSGNKLQGSIPHELCGLKGLQQLLLAMNDLDEPLPVCLGDLISLSVLDFSSNKLHSSIPLSFWSLSDILQVDLSSNYFNGSLPLDIGNLKVIIRLNLSRNFFSSDIPPTLGSLQDLQVLLLSHNRFQGPIPESLGGLLSLKSLDLSNNNLSGEIPKSLERLSHLKFLDVSFNRLEGEIPNRGCFVNFTAKSFMKNYALCGSPRLQVQPCKNDIHRQSNKALLHALKYVLPICGSTIIVVAFVIVYKKWQSKSTSLTTAEDVVPFNKWRRISYHQLLEGTGGFNESNFLGSGSFGSVYKGILSDGMEVAIKVFNLELDGAFRSFDVECEVMGNILHRNLVKVITCCSTADFKALVLEFMPNGSLEKWLYSENHSLDILQRINIMIDVASALDYLHFGCLFPVIHCDLKPSNVLLDEDMVAHVGDFGIAKLLGEGDSIKQTITLATIGYMAPEYGSAGIISMKSDVYSYGILLMETFTRRKPTDEIFSGEMSIKHWVKMSLSSGINVGDSCMMQEEDEYFGVKSICISSIMELALDCSTDLPEDRMDMKNVVSKLNNIKRYLLNNIGKD</sequence>
<evidence type="ECO:0000313" key="26">
    <source>
        <dbReference type="Proteomes" id="UP000436088"/>
    </source>
</evidence>
<comment type="similarity">
    <text evidence="3">Belongs to the protein kinase superfamily. Ser/Thr protein kinase family.</text>
</comment>
<dbReference type="GO" id="GO:0005886">
    <property type="term" value="C:plasma membrane"/>
    <property type="evidence" value="ECO:0007669"/>
    <property type="project" value="UniProtKB-SubCell"/>
</dbReference>
<dbReference type="SUPFAM" id="SSF56112">
    <property type="entry name" value="Protein kinase-like (PK-like)"/>
    <property type="match status" value="1"/>
</dbReference>
<keyword evidence="13" id="KW-0677">Repeat</keyword>
<dbReference type="SUPFAM" id="SSF52047">
    <property type="entry name" value="RNI-like"/>
    <property type="match status" value="2"/>
</dbReference>
<dbReference type="SMART" id="SM00220">
    <property type="entry name" value="S_TKc"/>
    <property type="match status" value="1"/>
</dbReference>
<evidence type="ECO:0000256" key="22">
    <source>
        <dbReference type="ARBA" id="ARBA00048679"/>
    </source>
</evidence>
<dbReference type="AlphaFoldDB" id="A0A6A2XAG2"/>
<dbReference type="InterPro" id="IPR000719">
    <property type="entry name" value="Prot_kinase_dom"/>
</dbReference>
<evidence type="ECO:0000256" key="19">
    <source>
        <dbReference type="ARBA" id="ARBA00023170"/>
    </source>
</evidence>
<evidence type="ECO:0000256" key="18">
    <source>
        <dbReference type="ARBA" id="ARBA00023136"/>
    </source>
</evidence>
<dbReference type="PRINTS" id="PR00019">
    <property type="entry name" value="LEURICHRPT"/>
</dbReference>
<dbReference type="FunFam" id="3.80.10.10:FF:000129">
    <property type="entry name" value="Leucine-rich repeat receptor-like kinase"/>
    <property type="match status" value="1"/>
</dbReference>
<keyword evidence="7" id="KW-0723">Serine/threonine-protein kinase</keyword>
<comment type="catalytic activity">
    <reaction evidence="22">
        <text>L-seryl-[protein] + ATP = O-phospho-L-seryl-[protein] + ADP + H(+)</text>
        <dbReference type="Rhea" id="RHEA:17989"/>
        <dbReference type="Rhea" id="RHEA-COMP:9863"/>
        <dbReference type="Rhea" id="RHEA-COMP:11604"/>
        <dbReference type="ChEBI" id="CHEBI:15378"/>
        <dbReference type="ChEBI" id="CHEBI:29999"/>
        <dbReference type="ChEBI" id="CHEBI:30616"/>
        <dbReference type="ChEBI" id="CHEBI:83421"/>
        <dbReference type="ChEBI" id="CHEBI:456216"/>
        <dbReference type="EC" id="2.7.11.1"/>
    </reaction>
</comment>
<proteinExistence type="inferred from homology"/>
<dbReference type="Pfam" id="PF13855">
    <property type="entry name" value="LRR_8"/>
    <property type="match status" value="2"/>
</dbReference>
<dbReference type="PROSITE" id="PS50011">
    <property type="entry name" value="PROTEIN_KINASE_DOM"/>
    <property type="match status" value="1"/>
</dbReference>
<evidence type="ECO:0000256" key="1">
    <source>
        <dbReference type="ARBA" id="ARBA00004162"/>
    </source>
</evidence>
<feature type="binding site" evidence="23">
    <location>
        <position position="817"/>
    </location>
    <ligand>
        <name>ATP</name>
        <dbReference type="ChEBI" id="CHEBI:30616"/>
    </ligand>
</feature>
<dbReference type="InterPro" id="IPR013210">
    <property type="entry name" value="LRR_N_plant-typ"/>
</dbReference>
<evidence type="ECO:0000256" key="23">
    <source>
        <dbReference type="PROSITE-ProRule" id="PRU10141"/>
    </source>
</evidence>
<evidence type="ECO:0000256" key="14">
    <source>
        <dbReference type="ARBA" id="ARBA00022741"/>
    </source>
</evidence>
<evidence type="ECO:0000256" key="2">
    <source>
        <dbReference type="ARBA" id="ARBA00004479"/>
    </source>
</evidence>
<dbReference type="FunFam" id="1.10.510.10:FF:000358">
    <property type="entry name" value="Putative leucine-rich repeat receptor-like serine/threonine-protein kinase"/>
    <property type="match status" value="1"/>
</dbReference>
<dbReference type="PROSITE" id="PS51450">
    <property type="entry name" value="LRR"/>
    <property type="match status" value="1"/>
</dbReference>
<dbReference type="EMBL" id="VEPZ02001597">
    <property type="protein sequence ID" value="KAE8666350.1"/>
    <property type="molecule type" value="Genomic_DNA"/>
</dbReference>
<dbReference type="PANTHER" id="PTHR27008">
    <property type="entry name" value="OS04G0122200 PROTEIN"/>
    <property type="match status" value="1"/>
</dbReference>
<dbReference type="InterPro" id="IPR017441">
    <property type="entry name" value="Protein_kinase_ATP_BS"/>
</dbReference>
<reference evidence="25" key="1">
    <citation type="submission" date="2019-09" db="EMBL/GenBank/DDBJ databases">
        <title>Draft genome information of white flower Hibiscus syriacus.</title>
        <authorList>
            <person name="Kim Y.-M."/>
        </authorList>
    </citation>
    <scope>NUCLEOTIDE SEQUENCE [LARGE SCALE GENOMIC DNA]</scope>
    <source>
        <strain evidence="25">YM2019G1</strain>
    </source>
</reference>
<dbReference type="FunFam" id="3.80.10.10:FF:000041">
    <property type="entry name" value="LRR receptor-like serine/threonine-protein kinase ERECTA"/>
    <property type="match status" value="1"/>
</dbReference>
<dbReference type="FunFam" id="3.30.200.20:FF:000661">
    <property type="entry name" value="Serine-threonine protein kinase plant-type"/>
    <property type="match status" value="1"/>
</dbReference>
<dbReference type="Pfam" id="PF07714">
    <property type="entry name" value="PK_Tyr_Ser-Thr"/>
    <property type="match status" value="1"/>
</dbReference>
<evidence type="ECO:0000259" key="24">
    <source>
        <dbReference type="PROSITE" id="PS50011"/>
    </source>
</evidence>
<keyword evidence="19" id="KW-0675">Receptor</keyword>
<dbReference type="InterPro" id="IPR001611">
    <property type="entry name" value="Leu-rich_rpt"/>
</dbReference>
<comment type="subcellular location">
    <subcellularLocation>
        <location evidence="1">Cell membrane</location>
        <topology evidence="1">Single-pass membrane protein</topology>
    </subcellularLocation>
    <subcellularLocation>
        <location evidence="2">Membrane</location>
        <topology evidence="2">Single-pass type I membrane protein</topology>
    </subcellularLocation>
</comment>
<evidence type="ECO:0000256" key="11">
    <source>
        <dbReference type="ARBA" id="ARBA00022692"/>
    </source>
</evidence>
<dbReference type="PROSITE" id="PS00108">
    <property type="entry name" value="PROTEIN_KINASE_ST"/>
    <property type="match status" value="1"/>
</dbReference>
<organism evidence="25 26">
    <name type="scientific">Hibiscus syriacus</name>
    <name type="common">Rose of Sharon</name>
    <dbReference type="NCBI Taxonomy" id="106335"/>
    <lineage>
        <taxon>Eukaryota</taxon>
        <taxon>Viridiplantae</taxon>
        <taxon>Streptophyta</taxon>
        <taxon>Embryophyta</taxon>
        <taxon>Tracheophyta</taxon>
        <taxon>Spermatophyta</taxon>
        <taxon>Magnoliopsida</taxon>
        <taxon>eudicotyledons</taxon>
        <taxon>Gunneridae</taxon>
        <taxon>Pentapetalae</taxon>
        <taxon>rosids</taxon>
        <taxon>malvids</taxon>
        <taxon>Malvales</taxon>
        <taxon>Malvaceae</taxon>
        <taxon>Malvoideae</taxon>
        <taxon>Hibiscus</taxon>
    </lineage>
</organism>
<dbReference type="InterPro" id="IPR032675">
    <property type="entry name" value="LRR_dom_sf"/>
</dbReference>
<evidence type="ECO:0000256" key="13">
    <source>
        <dbReference type="ARBA" id="ARBA00022737"/>
    </source>
</evidence>
<dbReference type="EC" id="2.7.11.1" evidence="5"/>
<evidence type="ECO:0000313" key="25">
    <source>
        <dbReference type="EMBL" id="KAE8666350.1"/>
    </source>
</evidence>
<evidence type="ECO:0000256" key="21">
    <source>
        <dbReference type="ARBA" id="ARBA00047899"/>
    </source>
</evidence>
<evidence type="ECO:0000256" key="15">
    <source>
        <dbReference type="ARBA" id="ARBA00022777"/>
    </source>
</evidence>